<dbReference type="GO" id="GO:0140326">
    <property type="term" value="F:ATPase-coupled intramembrane lipid transporter activity"/>
    <property type="evidence" value="ECO:0007669"/>
    <property type="project" value="TreeGrafter"/>
</dbReference>
<evidence type="ECO:0000256" key="1">
    <source>
        <dbReference type="ARBA" id="ARBA00004370"/>
    </source>
</evidence>
<dbReference type="KEGG" id="ccal:108626517"/>
<dbReference type="RefSeq" id="XP_026670693.1">
    <property type="nucleotide sequence ID" value="XM_026814892.1"/>
</dbReference>
<organism evidence="5 6">
    <name type="scientific">Ceratina calcarata</name>
    <dbReference type="NCBI Taxonomy" id="156304"/>
    <lineage>
        <taxon>Eukaryota</taxon>
        <taxon>Metazoa</taxon>
        <taxon>Ecdysozoa</taxon>
        <taxon>Arthropoda</taxon>
        <taxon>Hexapoda</taxon>
        <taxon>Insecta</taxon>
        <taxon>Pterygota</taxon>
        <taxon>Neoptera</taxon>
        <taxon>Endopterygota</taxon>
        <taxon>Hymenoptera</taxon>
        <taxon>Apocrita</taxon>
        <taxon>Aculeata</taxon>
        <taxon>Apoidea</taxon>
        <taxon>Anthophila</taxon>
        <taxon>Apidae</taxon>
        <taxon>Ceratina</taxon>
        <taxon>Zadontomerus</taxon>
    </lineage>
</organism>
<evidence type="ECO:0000256" key="4">
    <source>
        <dbReference type="ARBA" id="ARBA00023136"/>
    </source>
</evidence>
<gene>
    <name evidence="6" type="primary">LOC108626517</name>
</gene>
<dbReference type="GO" id="GO:0005783">
    <property type="term" value="C:endoplasmic reticulum"/>
    <property type="evidence" value="ECO:0007669"/>
    <property type="project" value="TreeGrafter"/>
</dbReference>
<evidence type="ECO:0000313" key="5">
    <source>
        <dbReference type="Proteomes" id="UP000694925"/>
    </source>
</evidence>
<comment type="subcellular location">
    <subcellularLocation>
        <location evidence="1">Membrane</location>
    </subcellularLocation>
</comment>
<sequence>MEALITCQHPSSDLYSFHGKIEIKNTIQHGVSGHLTTHNLLLRGSRLKDTDYIVGCAVYTGHDSKLSLNSKIRSTKFSTVEKSINKQILLFITILTFEVIFSCIMKNVFQSTYKLPYLGPEESINVGSVILDFLNFTVLYNYTVPISLYVTIELQKFLSSFFFSWDLDMYDEATDQPAMTNTSDLNEELGQVDYLFADKTGTLTENLMVFRRCSINGKNYMEKDCDGHLYLLPPSGNEAEAIRLTVWEPDVWHFMICLALCHTVQISPPSVRASVIERRIEFRESFRKKEITQVHSSLLMHPSLPEYQVKASSINEQ</sequence>
<dbReference type="GO" id="GO:0005886">
    <property type="term" value="C:plasma membrane"/>
    <property type="evidence" value="ECO:0007669"/>
    <property type="project" value="TreeGrafter"/>
</dbReference>
<keyword evidence="5" id="KW-1185">Reference proteome</keyword>
<name>A0AAJ7S3E7_9HYME</name>
<dbReference type="PROSITE" id="PS00154">
    <property type="entry name" value="ATPASE_E1_E2"/>
    <property type="match status" value="1"/>
</dbReference>
<evidence type="ECO:0000313" key="6">
    <source>
        <dbReference type="RefSeq" id="XP_026670693.1"/>
    </source>
</evidence>
<reference evidence="6" key="1">
    <citation type="submission" date="2025-08" db="UniProtKB">
        <authorList>
            <consortium name="RefSeq"/>
        </authorList>
    </citation>
    <scope>IDENTIFICATION</scope>
    <source>
        <tissue evidence="6">Whole body</tissue>
    </source>
</reference>
<dbReference type="GO" id="GO:0045332">
    <property type="term" value="P:phospholipid translocation"/>
    <property type="evidence" value="ECO:0007669"/>
    <property type="project" value="TreeGrafter"/>
</dbReference>
<dbReference type="SUPFAM" id="SSF81665">
    <property type="entry name" value="Calcium ATPase, transmembrane domain M"/>
    <property type="match status" value="1"/>
</dbReference>
<keyword evidence="3" id="KW-1133">Transmembrane helix</keyword>
<evidence type="ECO:0000256" key="3">
    <source>
        <dbReference type="ARBA" id="ARBA00022989"/>
    </source>
</evidence>
<dbReference type="InterPro" id="IPR018303">
    <property type="entry name" value="ATPase_P-typ_P_site"/>
</dbReference>
<dbReference type="GeneID" id="108626517"/>
<dbReference type="Proteomes" id="UP000694925">
    <property type="component" value="Unplaced"/>
</dbReference>
<accession>A0AAJ7S3E7</accession>
<evidence type="ECO:0000256" key="2">
    <source>
        <dbReference type="ARBA" id="ARBA00022692"/>
    </source>
</evidence>
<dbReference type="AlphaFoldDB" id="A0AAJ7S3E7"/>
<proteinExistence type="predicted"/>
<keyword evidence="2" id="KW-0812">Transmembrane</keyword>
<dbReference type="InterPro" id="IPR023298">
    <property type="entry name" value="ATPase_P-typ_TM_dom_sf"/>
</dbReference>
<protein>
    <submittedName>
        <fullName evidence="6">Probable phospholipid-transporting ATPase IF</fullName>
    </submittedName>
</protein>
<keyword evidence="4" id="KW-0472">Membrane</keyword>
<dbReference type="PANTHER" id="PTHR24092:SF175">
    <property type="entry name" value="PHOSPHOLIPID-TRANSPORTING ATPASE"/>
    <property type="match status" value="1"/>
</dbReference>
<dbReference type="PANTHER" id="PTHR24092">
    <property type="entry name" value="PROBABLE PHOSPHOLIPID-TRANSPORTING ATPASE"/>
    <property type="match status" value="1"/>
</dbReference>